<dbReference type="EMBL" id="GG692419">
    <property type="protein sequence ID" value="EER44868.1"/>
    <property type="molecule type" value="Genomic_DNA"/>
</dbReference>
<dbReference type="OMA" id="NLTQWPA"/>
<dbReference type="Gene3D" id="3.30.420.10">
    <property type="entry name" value="Ribonuclease H-like superfamily/Ribonuclease H"/>
    <property type="match status" value="1"/>
</dbReference>
<reference evidence="3" key="1">
    <citation type="submission" date="2009-05" db="EMBL/GenBank/DDBJ databases">
        <title>The genome sequence of Ajellomyces capsulatus strain H143.</title>
        <authorList>
            <person name="Champion M."/>
            <person name="Cuomo C.A."/>
            <person name="Ma L.-J."/>
            <person name="Henn M.R."/>
            <person name="Sil A."/>
            <person name="Goldman B."/>
            <person name="Young S.K."/>
            <person name="Kodira C.D."/>
            <person name="Zeng Q."/>
            <person name="Koehrsen M."/>
            <person name="Alvarado L."/>
            <person name="Berlin A.M."/>
            <person name="Borenstein D."/>
            <person name="Chen Z."/>
            <person name="Engels R."/>
            <person name="Freedman E."/>
            <person name="Gellesch M."/>
            <person name="Goldberg J."/>
            <person name="Griggs A."/>
            <person name="Gujja S."/>
            <person name="Heiman D.I."/>
            <person name="Hepburn T.A."/>
            <person name="Howarth C."/>
            <person name="Jen D."/>
            <person name="Larson L."/>
            <person name="Lewis B."/>
            <person name="Mehta T."/>
            <person name="Park D."/>
            <person name="Pearson M."/>
            <person name="Roberts A."/>
            <person name="Saif S."/>
            <person name="Shea T.D."/>
            <person name="Shenoy N."/>
            <person name="Sisk P."/>
            <person name="Stolte C."/>
            <person name="Sykes S."/>
            <person name="Walk T."/>
            <person name="White J."/>
            <person name="Yandava C."/>
            <person name="Klein B."/>
            <person name="McEwen J.G."/>
            <person name="Puccia R."/>
            <person name="Goldman G.H."/>
            <person name="Felipe M.S."/>
            <person name="Nino-Vega G."/>
            <person name="San-Blas G."/>
            <person name="Taylor J.W."/>
            <person name="Mendoza L."/>
            <person name="Galagan J.E."/>
            <person name="Nusbaum C."/>
            <person name="Birren B.W."/>
        </authorList>
    </citation>
    <scope>NUCLEOTIDE SEQUENCE [LARGE SCALE GENOMIC DNA]</scope>
    <source>
        <strain evidence="3">H143</strain>
    </source>
</reference>
<dbReference type="PANTHER" id="PTHR22891">
    <property type="entry name" value="EUKARYOTIC TRANSLATION INITIATION FACTOR 2C"/>
    <property type="match status" value="1"/>
</dbReference>
<dbReference type="PROSITE" id="PS50822">
    <property type="entry name" value="PIWI"/>
    <property type="match status" value="1"/>
</dbReference>
<sequence length="168" mass="18558">MDTNLYIWRLFPLSARYGVTTSTSVMSNLAFTAFAPSPANSPKDRNHTYFANVALETNRKLGGASHTLDAHKLGFIPGCKTMVVCVDVTHPSPGSSTNASSGAAIVASIDQNLTQWPAEFRIQATFQKMMISRLDELLKSRLRLWAKQHHRPVSPENVLIYHDAVMEG</sequence>
<dbReference type="SUPFAM" id="SSF53098">
    <property type="entry name" value="Ribonuclease H-like"/>
    <property type="match status" value="1"/>
</dbReference>
<evidence type="ECO:0000313" key="2">
    <source>
        <dbReference type="EMBL" id="EER44868.1"/>
    </source>
</evidence>
<dbReference type="VEuPathDB" id="FungiDB:HCDG_00447"/>
<dbReference type="AlphaFoldDB" id="C6H5C6"/>
<dbReference type="InterPro" id="IPR036397">
    <property type="entry name" value="RNaseH_sf"/>
</dbReference>
<dbReference type="Proteomes" id="UP000002624">
    <property type="component" value="Unassembled WGS sequence"/>
</dbReference>
<accession>C6H5C6</accession>
<protein>
    <recommendedName>
        <fullName evidence="1">Piwi domain-containing protein</fullName>
    </recommendedName>
</protein>
<organism evidence="2 3">
    <name type="scientific">Ajellomyces capsulatus (strain H143)</name>
    <name type="common">Darling's disease fungus</name>
    <name type="synonym">Histoplasma capsulatum</name>
    <dbReference type="NCBI Taxonomy" id="544712"/>
    <lineage>
        <taxon>Eukaryota</taxon>
        <taxon>Fungi</taxon>
        <taxon>Dikarya</taxon>
        <taxon>Ascomycota</taxon>
        <taxon>Pezizomycotina</taxon>
        <taxon>Eurotiomycetes</taxon>
        <taxon>Eurotiomycetidae</taxon>
        <taxon>Onygenales</taxon>
        <taxon>Ajellomycetaceae</taxon>
        <taxon>Histoplasma</taxon>
    </lineage>
</organism>
<evidence type="ECO:0000259" key="1">
    <source>
        <dbReference type="PROSITE" id="PS50822"/>
    </source>
</evidence>
<proteinExistence type="predicted"/>
<name>C6H5C6_AJECH</name>
<dbReference type="InterPro" id="IPR003165">
    <property type="entry name" value="Piwi"/>
</dbReference>
<dbReference type="HOGENOM" id="CLU_1585996_0_0_1"/>
<dbReference type="Pfam" id="PF02171">
    <property type="entry name" value="Piwi"/>
    <property type="match status" value="1"/>
</dbReference>
<gene>
    <name evidence="2" type="ORF">HCDG_00447</name>
</gene>
<dbReference type="STRING" id="544712.C6H5C6"/>
<evidence type="ECO:0000313" key="3">
    <source>
        <dbReference type="Proteomes" id="UP000002624"/>
    </source>
</evidence>
<dbReference type="OrthoDB" id="10252740at2759"/>
<dbReference type="InterPro" id="IPR012337">
    <property type="entry name" value="RNaseH-like_sf"/>
</dbReference>
<dbReference type="GO" id="GO:0003676">
    <property type="term" value="F:nucleic acid binding"/>
    <property type="evidence" value="ECO:0007669"/>
    <property type="project" value="InterPro"/>
</dbReference>
<feature type="domain" description="Piwi" evidence="1">
    <location>
        <begin position="43"/>
        <end position="168"/>
    </location>
</feature>